<comment type="caution">
    <text evidence="10">The sequence shown here is derived from an EMBL/GenBank/DDBJ whole genome shotgun (WGS) entry which is preliminary data.</text>
</comment>
<protein>
    <recommendedName>
        <fullName evidence="8">tRNA(Ile)-lysidine synthase</fullName>
        <ecNumber evidence="8">6.3.4.19</ecNumber>
    </recommendedName>
    <alternativeName>
        <fullName evidence="8">tRNA(Ile)-2-lysyl-cytidine synthase</fullName>
    </alternativeName>
    <alternativeName>
        <fullName evidence="8">tRNA(Ile)-lysidine synthetase</fullName>
    </alternativeName>
</protein>
<dbReference type="InterPro" id="IPR012094">
    <property type="entry name" value="tRNA_Ile_lys_synt"/>
</dbReference>
<dbReference type="PANTHER" id="PTHR43033:SF1">
    <property type="entry name" value="TRNA(ILE)-LYSIDINE SYNTHASE-RELATED"/>
    <property type="match status" value="1"/>
</dbReference>
<comment type="function">
    <text evidence="8">Ligates lysine onto the cytidine present at position 34 of the AUA codon-specific tRNA(Ile) that contains the anticodon CAU, in an ATP-dependent manner. Cytidine is converted to lysidine, thus changing the amino acid specificity of the tRNA from methionine to isoleucine.</text>
</comment>
<dbReference type="Gene3D" id="1.20.59.20">
    <property type="match status" value="1"/>
</dbReference>
<comment type="catalytic activity">
    <reaction evidence="7 8">
        <text>cytidine(34) in tRNA(Ile2) + L-lysine + ATP = lysidine(34) in tRNA(Ile2) + AMP + diphosphate + H(+)</text>
        <dbReference type="Rhea" id="RHEA:43744"/>
        <dbReference type="Rhea" id="RHEA-COMP:10625"/>
        <dbReference type="Rhea" id="RHEA-COMP:10670"/>
        <dbReference type="ChEBI" id="CHEBI:15378"/>
        <dbReference type="ChEBI" id="CHEBI:30616"/>
        <dbReference type="ChEBI" id="CHEBI:32551"/>
        <dbReference type="ChEBI" id="CHEBI:33019"/>
        <dbReference type="ChEBI" id="CHEBI:82748"/>
        <dbReference type="ChEBI" id="CHEBI:83665"/>
        <dbReference type="ChEBI" id="CHEBI:456215"/>
        <dbReference type="EC" id="6.3.4.19"/>
    </reaction>
</comment>
<keyword evidence="4 8" id="KW-0819">tRNA processing</keyword>
<sequence length="450" mass="49968">MTTPPLSSSTLHQILLRHPPAPCYWIAYSGGMDSHVLLHLCASLRNSPENPKKFQAVHVHHGLQTSADAWVTHCSKVCSDLHVPLLTIRVDARANPGDSPEEVARRARYRALREHLAENDIVLTAQHRDDQAETLLLQLMRGAGLAGLAAMPESAALAPGFLLRPLLSFSRQELRAYALANGLNWIEDPSNEDTAIDRNFLRREIIPKLEQRWPGLGKALSRSAGHCAEAQQQLDDLSKDLCRSALNSDGLSLGLTALRSLCPADRRLVLREWMRSRGFRMPSQAVIERILNEVLSARPDKMPIVCWSEGEVRRYKDGLYLRPCQPPFDTSTVLLWDGKGKLGLPCGNGELSSESATAEGIAEEVWQKGTISVRYRQGGERCRLPGRSGTHELKKLFQEAAIPPWLRERIPLLYINGELAAIAGLWVCEPFAAKLGERNVSLVWRSGSGF</sequence>
<dbReference type="CDD" id="cd01992">
    <property type="entry name" value="TilS_N"/>
    <property type="match status" value="1"/>
</dbReference>
<dbReference type="SUPFAM" id="SSF82829">
    <property type="entry name" value="MesJ substrate recognition domain-like"/>
    <property type="match status" value="1"/>
</dbReference>
<dbReference type="InterPro" id="IPR015262">
    <property type="entry name" value="tRNA_Ile_lys_synt_subst-bd"/>
</dbReference>
<reference evidence="10 11" key="1">
    <citation type="journal article" date="2018" name="Aquat. Microb. Ecol.">
        <title>Gammaproteobacterial methanotrophs dominate.</title>
        <authorList>
            <person name="Rissanen A.J."/>
            <person name="Saarenheimo J."/>
            <person name="Tiirola M."/>
            <person name="Peura S."/>
            <person name="Aalto S.L."/>
            <person name="Karvinen A."/>
            <person name="Nykanen H."/>
        </authorList>
    </citation>
    <scope>NUCLEOTIDE SEQUENCE [LARGE SCALE GENOMIC DNA]</scope>
    <source>
        <strain evidence="10">AMbin10</strain>
    </source>
</reference>
<dbReference type="GO" id="GO:0032267">
    <property type="term" value="F:tRNA(Ile)-lysidine synthase activity"/>
    <property type="evidence" value="ECO:0007669"/>
    <property type="project" value="UniProtKB-EC"/>
</dbReference>
<dbReference type="Proteomes" id="UP000249396">
    <property type="component" value="Unassembled WGS sequence"/>
</dbReference>
<proteinExistence type="inferred from homology"/>
<dbReference type="InterPro" id="IPR011063">
    <property type="entry name" value="TilS/TtcA_N"/>
</dbReference>
<dbReference type="GO" id="GO:0005524">
    <property type="term" value="F:ATP binding"/>
    <property type="evidence" value="ECO:0007669"/>
    <property type="project" value="UniProtKB-UniRule"/>
</dbReference>
<dbReference type="SUPFAM" id="SSF52402">
    <property type="entry name" value="Adenine nucleotide alpha hydrolases-like"/>
    <property type="match status" value="1"/>
</dbReference>
<dbReference type="GO" id="GO:0005737">
    <property type="term" value="C:cytoplasm"/>
    <property type="evidence" value="ECO:0007669"/>
    <property type="project" value="UniProtKB-SubCell"/>
</dbReference>
<dbReference type="Pfam" id="PF01171">
    <property type="entry name" value="ATP_bind_3"/>
    <property type="match status" value="1"/>
</dbReference>
<evidence type="ECO:0000256" key="8">
    <source>
        <dbReference type="HAMAP-Rule" id="MF_01161"/>
    </source>
</evidence>
<dbReference type="EMBL" id="QJPH01000331">
    <property type="protein sequence ID" value="PZN77749.1"/>
    <property type="molecule type" value="Genomic_DNA"/>
</dbReference>
<feature type="binding site" evidence="8">
    <location>
        <begin position="29"/>
        <end position="34"/>
    </location>
    <ligand>
        <name>ATP</name>
        <dbReference type="ChEBI" id="CHEBI:30616"/>
    </ligand>
</feature>
<dbReference type="InterPro" id="IPR014729">
    <property type="entry name" value="Rossmann-like_a/b/a_fold"/>
</dbReference>
<evidence type="ECO:0000256" key="1">
    <source>
        <dbReference type="ARBA" id="ARBA00004496"/>
    </source>
</evidence>
<comment type="subcellular location">
    <subcellularLocation>
        <location evidence="1 8">Cytoplasm</location>
    </subcellularLocation>
</comment>
<feature type="domain" description="Lysidine-tRNA(Ile) synthetase C-terminal" evidence="9">
    <location>
        <begin position="371"/>
        <end position="444"/>
    </location>
</feature>
<dbReference type="Pfam" id="PF11734">
    <property type="entry name" value="TilS_C"/>
    <property type="match status" value="1"/>
</dbReference>
<dbReference type="GO" id="GO:0006400">
    <property type="term" value="P:tRNA modification"/>
    <property type="evidence" value="ECO:0007669"/>
    <property type="project" value="UniProtKB-UniRule"/>
</dbReference>
<comment type="similarity">
    <text evidence="8">Belongs to the tRNA(Ile)-lysidine synthase family.</text>
</comment>
<dbReference type="NCBIfam" id="TIGR02432">
    <property type="entry name" value="lysidine_TilS_N"/>
    <property type="match status" value="1"/>
</dbReference>
<dbReference type="AlphaFoldDB" id="A0A2W4R6B3"/>
<keyword evidence="6 8" id="KW-0067">ATP-binding</keyword>
<keyword evidence="5 8" id="KW-0547">Nucleotide-binding</keyword>
<evidence type="ECO:0000259" key="9">
    <source>
        <dbReference type="SMART" id="SM00977"/>
    </source>
</evidence>
<comment type="domain">
    <text evidence="8">The N-terminal region contains the highly conserved SGGXDS motif, predicted to be a P-loop motif involved in ATP binding.</text>
</comment>
<gene>
    <name evidence="8 10" type="primary">tilS</name>
    <name evidence="10" type="ORF">DM484_14100</name>
</gene>
<dbReference type="NCBIfam" id="TIGR02433">
    <property type="entry name" value="lysidine_TilS_C"/>
    <property type="match status" value="1"/>
</dbReference>
<evidence type="ECO:0000256" key="3">
    <source>
        <dbReference type="ARBA" id="ARBA00022598"/>
    </source>
</evidence>
<dbReference type="InterPro" id="IPR012795">
    <property type="entry name" value="tRNA_Ile_lys_synt_N"/>
</dbReference>
<evidence type="ECO:0000313" key="10">
    <source>
        <dbReference type="EMBL" id="PZN77749.1"/>
    </source>
</evidence>
<evidence type="ECO:0000256" key="2">
    <source>
        <dbReference type="ARBA" id="ARBA00022490"/>
    </source>
</evidence>
<evidence type="ECO:0000256" key="7">
    <source>
        <dbReference type="ARBA" id="ARBA00048539"/>
    </source>
</evidence>
<evidence type="ECO:0000313" key="11">
    <source>
        <dbReference type="Proteomes" id="UP000249396"/>
    </source>
</evidence>
<organism evidence="10 11">
    <name type="scientific">Candidatus Methylumidiphilus alinenensis</name>
    <dbReference type="NCBI Taxonomy" id="2202197"/>
    <lineage>
        <taxon>Bacteria</taxon>
        <taxon>Pseudomonadati</taxon>
        <taxon>Pseudomonadota</taxon>
        <taxon>Gammaproteobacteria</taxon>
        <taxon>Methylococcales</taxon>
        <taxon>Candidatus Methylumidiphilus</taxon>
    </lineage>
</organism>
<evidence type="ECO:0000256" key="6">
    <source>
        <dbReference type="ARBA" id="ARBA00022840"/>
    </source>
</evidence>
<dbReference type="HAMAP" id="MF_01161">
    <property type="entry name" value="tRNA_Ile_lys_synt"/>
    <property type="match status" value="1"/>
</dbReference>
<dbReference type="Gene3D" id="3.40.50.620">
    <property type="entry name" value="HUPs"/>
    <property type="match status" value="1"/>
</dbReference>
<name>A0A2W4R6B3_9GAMM</name>
<dbReference type="SMART" id="SM00977">
    <property type="entry name" value="TilS_C"/>
    <property type="match status" value="1"/>
</dbReference>
<accession>A0A2W4R6B3</accession>
<evidence type="ECO:0000256" key="4">
    <source>
        <dbReference type="ARBA" id="ARBA00022694"/>
    </source>
</evidence>
<keyword evidence="2 8" id="KW-0963">Cytoplasm</keyword>
<dbReference type="Pfam" id="PF09179">
    <property type="entry name" value="TilS"/>
    <property type="match status" value="1"/>
</dbReference>
<dbReference type="EC" id="6.3.4.19" evidence="8"/>
<dbReference type="PANTHER" id="PTHR43033">
    <property type="entry name" value="TRNA(ILE)-LYSIDINE SYNTHASE-RELATED"/>
    <property type="match status" value="1"/>
</dbReference>
<dbReference type="InterPro" id="IPR012796">
    <property type="entry name" value="Lysidine-tRNA-synth_C"/>
</dbReference>
<keyword evidence="3 8" id="KW-0436">Ligase</keyword>
<dbReference type="SUPFAM" id="SSF56037">
    <property type="entry name" value="PheT/TilS domain"/>
    <property type="match status" value="1"/>
</dbReference>
<evidence type="ECO:0000256" key="5">
    <source>
        <dbReference type="ARBA" id="ARBA00022741"/>
    </source>
</evidence>